<dbReference type="Gene3D" id="3.40.50.300">
    <property type="entry name" value="P-loop containing nucleotide triphosphate hydrolases"/>
    <property type="match status" value="1"/>
</dbReference>
<feature type="domain" description="TraG P-loop" evidence="1">
    <location>
        <begin position="466"/>
        <end position="752"/>
    </location>
</feature>
<dbReference type="EMBL" id="NJAK01000003">
    <property type="protein sequence ID" value="PHM59556.1"/>
    <property type="molecule type" value="Genomic_DNA"/>
</dbReference>
<dbReference type="InterPro" id="IPR043964">
    <property type="entry name" value="P-loop_TraG"/>
</dbReference>
<dbReference type="InterPro" id="IPR053155">
    <property type="entry name" value="F-pilin_assembly_TraC"/>
</dbReference>
<reference evidence="2 3" key="1">
    <citation type="journal article" date="2017" name="Nat. Microbiol.">
        <title>Natural product diversity associated with the nematode symbionts Photorhabdus and Xenorhabdus.</title>
        <authorList>
            <person name="Tobias N.J."/>
            <person name="Wolff H."/>
            <person name="Djahanschiri B."/>
            <person name="Grundmann F."/>
            <person name="Kronenwerth M."/>
            <person name="Shi Y.M."/>
            <person name="Simonyi S."/>
            <person name="Grun P."/>
            <person name="Shapiro-Ilan D."/>
            <person name="Pidot S.J."/>
            <person name="Stinear T.P."/>
            <person name="Ebersberger I."/>
            <person name="Bode H.B."/>
        </authorList>
    </citation>
    <scope>NUCLEOTIDE SEQUENCE [LARGE SCALE GENOMIC DNA]</scope>
    <source>
        <strain evidence="2 3">DSM 22670</strain>
    </source>
</reference>
<gene>
    <name evidence="2" type="ORF">Xish_03675</name>
</gene>
<proteinExistence type="predicted"/>
<sequence>MKLDDINILKIISNIIGERDTSSETADYMKELDYPHISDLLPCIGYDTDTELFFNKNSLGFIIEAQPLIGANEKIVESLDRIFQNNIPRDRYLQLVLLGSQSVKSAIEFGLKDFSWKGYRSEECNELTRSFYFDAAQNTFRNAADHALTLRDYRLFFVYSQPVKRADEMEIMKIREVRRSLLSGLTSNSIHCQTINVNIFCGLMREIVNFEFGKLSDYSHDYRNDRYLNKQVVDRGTQYLVKHNYIEISTNNKRGERQKTRSVSMHLDANPSEHYLWQNGNIIADLMNPDRGITYPFIMTMTLLTEDQQKSTGEANAKFLGLEKKAHSSFAKFVPGTKKEFEEWKKLRMNLLSGNTAISQYHVGIRFFCPDDDDLMSRETEKITKSFENQGLKMIRSDFMQLRGFLSTIPFAISDDPKLWKDFYTTGAILRAETYQAVNLLPIIADNKLSRAGILLPSYRNQLAFLDIFDEDLPNTNFNWFESGTSGAGKSVVSQAIGRQVLDRNGMLSIYDIGDSYKAFCHSMGGTYINGSTLRFNPFANITDIRMNAERIRDQLSILASPNGILDEVHEALILDAIIEQFPHYQQDMRIDHVVDYLNTHRNKIHAQQATKITDRIDEIVYLLNKYTTKGIYGHYFNSSDPTLKDDMQFVVTELGDLRANGDLLMAVLFTLMIWSENMMYRTERSLRKMNIIDEGWKLLSGSNPKIRMFIEEGYRTARRHNGSFGTVTQSISDKNLSTAALAAYDNSSFKFTLMQDAKSFATFKQKEPDTFSDYEFDLIKKFPPAKRVGYSSLLVNVGEYSSFHRLMLDPLTNELFSSKGDDFTYRERRLSEGADIKDILFEMVDAKRGEFVNYLRGKHYE</sequence>
<dbReference type="Pfam" id="PF11130">
    <property type="entry name" value="TraC_F_IV"/>
    <property type="match status" value="1"/>
</dbReference>
<protein>
    <submittedName>
        <fullName evidence="2">VirB4 protein</fullName>
    </submittedName>
</protein>
<evidence type="ECO:0000259" key="1">
    <source>
        <dbReference type="Pfam" id="PF19044"/>
    </source>
</evidence>
<dbReference type="AlphaFoldDB" id="A0A2D0K7X9"/>
<dbReference type="InterPro" id="IPR014117">
    <property type="entry name" value="TraC-F-type"/>
</dbReference>
<dbReference type="Pfam" id="PF19044">
    <property type="entry name" value="P-loop_TraG"/>
    <property type="match status" value="1"/>
</dbReference>
<dbReference type="RefSeq" id="WP_099119209.1">
    <property type="nucleotide sequence ID" value="NZ_NJAK01000003.1"/>
</dbReference>
<evidence type="ECO:0000313" key="3">
    <source>
        <dbReference type="Proteomes" id="UP000222168"/>
    </source>
</evidence>
<dbReference type="PANTHER" id="PTHR38467:SF1">
    <property type="entry name" value="CONJUGATIVE TRANSFER: ASSEMBLY"/>
    <property type="match status" value="1"/>
</dbReference>
<dbReference type="InterPro" id="IPR025955">
    <property type="entry name" value="TraC/Conjuga_ATPase"/>
</dbReference>
<name>A0A2D0K7X9_9GAMM</name>
<comment type="caution">
    <text evidence="2">The sequence shown here is derived from an EMBL/GenBank/DDBJ whole genome shotgun (WGS) entry which is preliminary data.</text>
</comment>
<dbReference type="InterPro" id="IPR027417">
    <property type="entry name" value="P-loop_NTPase"/>
</dbReference>
<dbReference type="OrthoDB" id="9816422at2"/>
<evidence type="ECO:0000313" key="2">
    <source>
        <dbReference type="EMBL" id="PHM59556.1"/>
    </source>
</evidence>
<dbReference type="Gene3D" id="1.10.8.730">
    <property type="match status" value="1"/>
</dbReference>
<dbReference type="PANTHER" id="PTHR38467">
    <property type="match status" value="1"/>
</dbReference>
<accession>A0A2D0K7X9</accession>
<keyword evidence="3" id="KW-1185">Reference proteome</keyword>
<dbReference type="NCBIfam" id="TIGR02746">
    <property type="entry name" value="TraC-F-type"/>
    <property type="match status" value="1"/>
</dbReference>
<dbReference type="SUPFAM" id="SSF52540">
    <property type="entry name" value="P-loop containing nucleoside triphosphate hydrolases"/>
    <property type="match status" value="1"/>
</dbReference>
<organism evidence="2 3">
    <name type="scientific">Xenorhabdus ishibashii</name>
    <dbReference type="NCBI Taxonomy" id="1034471"/>
    <lineage>
        <taxon>Bacteria</taxon>
        <taxon>Pseudomonadati</taxon>
        <taxon>Pseudomonadota</taxon>
        <taxon>Gammaproteobacteria</taxon>
        <taxon>Enterobacterales</taxon>
        <taxon>Morganellaceae</taxon>
        <taxon>Xenorhabdus</taxon>
    </lineage>
</organism>
<dbReference type="Proteomes" id="UP000222168">
    <property type="component" value="Unassembled WGS sequence"/>
</dbReference>